<dbReference type="Proteomes" id="UP001255601">
    <property type="component" value="Unassembled WGS sequence"/>
</dbReference>
<sequence>MTFEKFDSPTRDAHTDQIYRRNLAMLGSAQPPSSLAQEEFPLPKDNTNRFVRVFRAFKSWLARDEATYEPKYWTAVPSARPHGGAPVWAAVANRQGRSEHIAVSHDEFANGALVRLYQRNLNAALRVDDDDFTTNINDARSGREIRRLQDRHLSKPTAKPSSDKIAIAEIHSTDLRDTPVWSAPRHPDAPPAYHASQSDAGRARSPATMIAPVASSTARDSLARADLIANRPERTNSWSR</sequence>
<evidence type="ECO:0000256" key="1">
    <source>
        <dbReference type="SAM" id="MobiDB-lite"/>
    </source>
</evidence>
<organism evidence="2 3">
    <name type="scientific">Agrobacterium larrymoorei</name>
    <dbReference type="NCBI Taxonomy" id="160699"/>
    <lineage>
        <taxon>Bacteria</taxon>
        <taxon>Pseudomonadati</taxon>
        <taxon>Pseudomonadota</taxon>
        <taxon>Alphaproteobacteria</taxon>
        <taxon>Hyphomicrobiales</taxon>
        <taxon>Rhizobiaceae</taxon>
        <taxon>Rhizobium/Agrobacterium group</taxon>
        <taxon>Agrobacterium</taxon>
    </lineage>
</organism>
<name>A0AAJ2BBT3_9HYPH</name>
<protein>
    <submittedName>
        <fullName evidence="2">Uncharacterized protein</fullName>
    </submittedName>
</protein>
<dbReference type="AlphaFoldDB" id="A0AAJ2BBT3"/>
<gene>
    <name evidence="2" type="ORF">QE369_001959</name>
</gene>
<dbReference type="EMBL" id="JAVIZC010000002">
    <property type="protein sequence ID" value="MDR6101762.1"/>
    <property type="molecule type" value="Genomic_DNA"/>
</dbReference>
<feature type="region of interest" description="Disordered" evidence="1">
    <location>
        <begin position="176"/>
        <end position="240"/>
    </location>
</feature>
<comment type="caution">
    <text evidence="2">The sequence shown here is derived from an EMBL/GenBank/DDBJ whole genome shotgun (WGS) entry which is preliminary data.</text>
</comment>
<evidence type="ECO:0000313" key="2">
    <source>
        <dbReference type="EMBL" id="MDR6101762.1"/>
    </source>
</evidence>
<accession>A0AAJ2BBT3</accession>
<proteinExistence type="predicted"/>
<reference evidence="2" key="1">
    <citation type="submission" date="2023-08" db="EMBL/GenBank/DDBJ databases">
        <title>Functional and genomic diversity of the sorghum phyllosphere microbiome.</title>
        <authorList>
            <person name="Shade A."/>
        </authorList>
    </citation>
    <scope>NUCLEOTIDE SEQUENCE</scope>
    <source>
        <strain evidence="2">SORGH_AS_0974</strain>
    </source>
</reference>
<evidence type="ECO:0000313" key="3">
    <source>
        <dbReference type="Proteomes" id="UP001255601"/>
    </source>
</evidence>